<sequence>MDTGPDCCGLSFHRGDDEQPLRLHGSAWSRGLARLRGLAGLHDRPHGVVLAHGLGSSREPLPFVADDGR</sequence>
<dbReference type="Proteomes" id="UP000681340">
    <property type="component" value="Unassembled WGS sequence"/>
</dbReference>
<evidence type="ECO:0000313" key="1">
    <source>
        <dbReference type="EMBL" id="GIM73000.1"/>
    </source>
</evidence>
<dbReference type="AlphaFoldDB" id="A0A919VRL2"/>
<evidence type="ECO:0000313" key="2">
    <source>
        <dbReference type="Proteomes" id="UP000681340"/>
    </source>
</evidence>
<dbReference type="EMBL" id="BOQL01000043">
    <property type="protein sequence ID" value="GIM73000.1"/>
    <property type="molecule type" value="Genomic_DNA"/>
</dbReference>
<proteinExistence type="predicted"/>
<protein>
    <submittedName>
        <fullName evidence="1">Uncharacterized protein</fullName>
    </submittedName>
</protein>
<reference evidence="1" key="1">
    <citation type="submission" date="2021-03" db="EMBL/GenBank/DDBJ databases">
        <title>Whole genome shotgun sequence of Actinoplanes auranticolor NBRC 12245.</title>
        <authorList>
            <person name="Komaki H."/>
            <person name="Tamura T."/>
        </authorList>
    </citation>
    <scope>NUCLEOTIDE SEQUENCE</scope>
    <source>
        <strain evidence="1">NBRC 12245</strain>
    </source>
</reference>
<accession>A0A919VRL2</accession>
<comment type="caution">
    <text evidence="1">The sequence shown here is derived from an EMBL/GenBank/DDBJ whole genome shotgun (WGS) entry which is preliminary data.</text>
</comment>
<keyword evidence="2" id="KW-1185">Reference proteome</keyword>
<organism evidence="1 2">
    <name type="scientific">Actinoplanes auranticolor</name>
    <dbReference type="NCBI Taxonomy" id="47988"/>
    <lineage>
        <taxon>Bacteria</taxon>
        <taxon>Bacillati</taxon>
        <taxon>Actinomycetota</taxon>
        <taxon>Actinomycetes</taxon>
        <taxon>Micromonosporales</taxon>
        <taxon>Micromonosporaceae</taxon>
        <taxon>Actinoplanes</taxon>
    </lineage>
</organism>
<name>A0A919VRL2_9ACTN</name>
<gene>
    <name evidence="1" type="ORF">Aau02nite_53780</name>
</gene>